<dbReference type="SUPFAM" id="SSF52172">
    <property type="entry name" value="CheY-like"/>
    <property type="match status" value="1"/>
</dbReference>
<dbReference type="CDD" id="cd17535">
    <property type="entry name" value="REC_NarL-like"/>
    <property type="match status" value="1"/>
</dbReference>
<dbReference type="InterPro" id="IPR001789">
    <property type="entry name" value="Sig_transdc_resp-reg_receiver"/>
</dbReference>
<keyword evidence="2" id="KW-0805">Transcription regulation</keyword>
<evidence type="ECO:0000313" key="9">
    <source>
        <dbReference type="Proteomes" id="UP000294513"/>
    </source>
</evidence>
<evidence type="ECO:0000256" key="3">
    <source>
        <dbReference type="ARBA" id="ARBA00023125"/>
    </source>
</evidence>
<dbReference type="GO" id="GO:0003677">
    <property type="term" value="F:DNA binding"/>
    <property type="evidence" value="ECO:0007669"/>
    <property type="project" value="UniProtKB-KW"/>
</dbReference>
<dbReference type="PROSITE" id="PS50110">
    <property type="entry name" value="RESPONSE_REGULATORY"/>
    <property type="match status" value="1"/>
</dbReference>
<feature type="modified residue" description="4-aspartylphosphate" evidence="5">
    <location>
        <position position="55"/>
    </location>
</feature>
<sequence length="223" mass="23766">MSIRVLVVDDQTIVRAGFTAIIGGEPDMRVVGQAGDGAEALRMVPEKRPDVVLMDIRMSGMDGLTASRELAAMGSPARVLVLTTFHRDEYVFGALRAGASGFLLKDCDPQELVDAIRTVASGEALLAPAVTRRLIDAFVTGAIVPPSAADERLDLLTHRERDVLVHVAQGLSNTEVGDTLGISTATVKTHVNAILGKLDLRDRVQATIFAYDTGLVRPRGANP</sequence>
<dbReference type="InterPro" id="IPR058245">
    <property type="entry name" value="NreC/VraR/RcsB-like_REC"/>
</dbReference>
<dbReference type="PROSITE" id="PS00622">
    <property type="entry name" value="HTH_LUXR_1"/>
    <property type="match status" value="1"/>
</dbReference>
<dbReference type="SUPFAM" id="SSF46894">
    <property type="entry name" value="C-terminal effector domain of the bipartite response regulators"/>
    <property type="match status" value="1"/>
</dbReference>
<evidence type="ECO:0000259" key="6">
    <source>
        <dbReference type="PROSITE" id="PS50043"/>
    </source>
</evidence>
<gene>
    <name evidence="8" type="ORF">E1298_18430</name>
</gene>
<evidence type="ECO:0000259" key="7">
    <source>
        <dbReference type="PROSITE" id="PS50110"/>
    </source>
</evidence>
<organism evidence="8 9">
    <name type="scientific">Actinomadura rubrisoli</name>
    <dbReference type="NCBI Taxonomy" id="2530368"/>
    <lineage>
        <taxon>Bacteria</taxon>
        <taxon>Bacillati</taxon>
        <taxon>Actinomycetota</taxon>
        <taxon>Actinomycetes</taxon>
        <taxon>Streptosporangiales</taxon>
        <taxon>Thermomonosporaceae</taxon>
        <taxon>Actinomadura</taxon>
    </lineage>
</organism>
<dbReference type="GO" id="GO:0000160">
    <property type="term" value="P:phosphorelay signal transduction system"/>
    <property type="evidence" value="ECO:0007669"/>
    <property type="project" value="InterPro"/>
</dbReference>
<dbReference type="Proteomes" id="UP000294513">
    <property type="component" value="Unassembled WGS sequence"/>
</dbReference>
<name>A0A4R5BJ60_9ACTN</name>
<dbReference type="PROSITE" id="PS50043">
    <property type="entry name" value="HTH_LUXR_2"/>
    <property type="match status" value="1"/>
</dbReference>
<feature type="domain" description="Response regulatory" evidence="7">
    <location>
        <begin position="4"/>
        <end position="120"/>
    </location>
</feature>
<dbReference type="Pfam" id="PF00072">
    <property type="entry name" value="Response_reg"/>
    <property type="match status" value="1"/>
</dbReference>
<keyword evidence="3" id="KW-0238">DNA-binding</keyword>
<dbReference type="OrthoDB" id="154278at2"/>
<evidence type="ECO:0000256" key="5">
    <source>
        <dbReference type="PROSITE-ProRule" id="PRU00169"/>
    </source>
</evidence>
<comment type="caution">
    <text evidence="8">The sequence shown here is derived from an EMBL/GenBank/DDBJ whole genome shotgun (WGS) entry which is preliminary data.</text>
</comment>
<dbReference type="RefSeq" id="WP_131894831.1">
    <property type="nucleotide sequence ID" value="NZ_SMKU01000088.1"/>
</dbReference>
<evidence type="ECO:0000256" key="2">
    <source>
        <dbReference type="ARBA" id="ARBA00023015"/>
    </source>
</evidence>
<dbReference type="Gene3D" id="3.40.50.2300">
    <property type="match status" value="1"/>
</dbReference>
<evidence type="ECO:0000256" key="1">
    <source>
        <dbReference type="ARBA" id="ARBA00022553"/>
    </source>
</evidence>
<dbReference type="PRINTS" id="PR00038">
    <property type="entry name" value="HTHLUXR"/>
</dbReference>
<keyword evidence="9" id="KW-1185">Reference proteome</keyword>
<evidence type="ECO:0000256" key="4">
    <source>
        <dbReference type="ARBA" id="ARBA00023163"/>
    </source>
</evidence>
<evidence type="ECO:0000313" key="8">
    <source>
        <dbReference type="EMBL" id="TDD85629.1"/>
    </source>
</evidence>
<reference evidence="8 9" key="1">
    <citation type="submission" date="2019-03" db="EMBL/GenBank/DDBJ databases">
        <title>Draft genome sequences of novel Actinobacteria.</title>
        <authorList>
            <person name="Sahin N."/>
            <person name="Ay H."/>
            <person name="Saygin H."/>
        </authorList>
    </citation>
    <scope>NUCLEOTIDE SEQUENCE [LARGE SCALE GENOMIC DNA]</scope>
    <source>
        <strain evidence="8 9">H3C3</strain>
    </source>
</reference>
<protein>
    <submittedName>
        <fullName evidence="8">Response regulator transcription factor</fullName>
    </submittedName>
</protein>
<dbReference type="SMART" id="SM00448">
    <property type="entry name" value="REC"/>
    <property type="match status" value="1"/>
</dbReference>
<dbReference type="GO" id="GO:0006355">
    <property type="term" value="P:regulation of DNA-templated transcription"/>
    <property type="evidence" value="ECO:0007669"/>
    <property type="project" value="InterPro"/>
</dbReference>
<dbReference type="CDD" id="cd06170">
    <property type="entry name" value="LuxR_C_like"/>
    <property type="match status" value="1"/>
</dbReference>
<dbReference type="InterPro" id="IPR039420">
    <property type="entry name" value="WalR-like"/>
</dbReference>
<accession>A0A4R5BJ60</accession>
<dbReference type="InterPro" id="IPR016032">
    <property type="entry name" value="Sig_transdc_resp-reg_C-effctor"/>
</dbReference>
<dbReference type="PANTHER" id="PTHR43214">
    <property type="entry name" value="TWO-COMPONENT RESPONSE REGULATOR"/>
    <property type="match status" value="1"/>
</dbReference>
<keyword evidence="4" id="KW-0804">Transcription</keyword>
<dbReference type="Pfam" id="PF00196">
    <property type="entry name" value="GerE"/>
    <property type="match status" value="1"/>
</dbReference>
<dbReference type="EMBL" id="SMKU01000088">
    <property type="protein sequence ID" value="TDD85629.1"/>
    <property type="molecule type" value="Genomic_DNA"/>
</dbReference>
<dbReference type="SMART" id="SM00421">
    <property type="entry name" value="HTH_LUXR"/>
    <property type="match status" value="1"/>
</dbReference>
<feature type="domain" description="HTH luxR-type" evidence="6">
    <location>
        <begin position="149"/>
        <end position="214"/>
    </location>
</feature>
<keyword evidence="1 5" id="KW-0597">Phosphoprotein</keyword>
<dbReference type="PANTHER" id="PTHR43214:SF24">
    <property type="entry name" value="TRANSCRIPTIONAL REGULATORY PROTEIN NARL-RELATED"/>
    <property type="match status" value="1"/>
</dbReference>
<dbReference type="InterPro" id="IPR011006">
    <property type="entry name" value="CheY-like_superfamily"/>
</dbReference>
<dbReference type="InterPro" id="IPR000792">
    <property type="entry name" value="Tscrpt_reg_LuxR_C"/>
</dbReference>
<dbReference type="AlphaFoldDB" id="A0A4R5BJ60"/>
<proteinExistence type="predicted"/>